<evidence type="ECO:0000256" key="6">
    <source>
        <dbReference type="ARBA" id="ARBA00023136"/>
    </source>
</evidence>
<comment type="caution">
    <text evidence="8">The sequence shown here is derived from an EMBL/GenBank/DDBJ whole genome shotgun (WGS) entry which is preliminary data.</text>
</comment>
<dbReference type="Proteomes" id="UP000231019">
    <property type="component" value="Unassembled WGS sequence"/>
</dbReference>
<dbReference type="EMBL" id="PFFQ01000006">
    <property type="protein sequence ID" value="PIW18959.1"/>
    <property type="molecule type" value="Genomic_DNA"/>
</dbReference>
<evidence type="ECO:0000313" key="8">
    <source>
        <dbReference type="EMBL" id="PIW18959.1"/>
    </source>
</evidence>
<sequence length="413" mass="45904">MQSLSLIPEKLYNSEEVAELLRVSLRTVQRLLQANSLKSFKIHGQYRIKGLDLLSYLDSVRRDSEAQAESRRQRPADLLATLSVPPLALELSPEWAQAIQNSLSPENEGEQAEASGFLAKLQSLRQAISQELGFILPGIRIHDQANLKGDSYRILVHGASIAEGQLNPQQRYQLRPAPPQANEKPLARLPQCYAAVSSESEGLDGSELLLQHLGGLVKAFAHEILSREEVFVMLENLRKTHPVVLDELLSLDAPTPGKLTIGQFTRILKELLEEQVSIRPLALICESLADGLDQGLKGAELREKVRQGLSRSICARLADAQGRLKVLTLSQTTENAFRQAQAKPGPETQALARSLQEKLLEQVAQSQILLCAPDLRRSLFEILARNFSAWKVISTAEIDRLYWLESVAELDLK</sequence>
<dbReference type="GO" id="GO:0009306">
    <property type="term" value="P:protein secretion"/>
    <property type="evidence" value="ECO:0007669"/>
    <property type="project" value="InterPro"/>
</dbReference>
<dbReference type="InterPro" id="IPR001712">
    <property type="entry name" value="T3SS_FHIPEP"/>
</dbReference>
<evidence type="ECO:0000259" key="7">
    <source>
        <dbReference type="Pfam" id="PF12728"/>
    </source>
</evidence>
<dbReference type="InterPro" id="IPR042196">
    <property type="entry name" value="FHIPEP_4"/>
</dbReference>
<evidence type="ECO:0000256" key="4">
    <source>
        <dbReference type="ARBA" id="ARBA00022692"/>
    </source>
</evidence>
<dbReference type="InterPro" id="IPR010093">
    <property type="entry name" value="SinI_DNA-bd"/>
</dbReference>
<dbReference type="AlphaFoldDB" id="A0A2M7G9Y4"/>
<dbReference type="Pfam" id="PF12728">
    <property type="entry name" value="HTH_17"/>
    <property type="match status" value="1"/>
</dbReference>
<organism evidence="8 9">
    <name type="scientific">bacterium (Candidatus Blackallbacteria) CG17_big_fil_post_rev_8_21_14_2_50_48_46</name>
    <dbReference type="NCBI Taxonomy" id="2014261"/>
    <lineage>
        <taxon>Bacteria</taxon>
        <taxon>Candidatus Blackallbacteria</taxon>
    </lineage>
</organism>
<dbReference type="GO" id="GO:0005886">
    <property type="term" value="C:plasma membrane"/>
    <property type="evidence" value="ECO:0007669"/>
    <property type="project" value="UniProtKB-SubCell"/>
</dbReference>
<dbReference type="Gene3D" id="3.40.30.60">
    <property type="entry name" value="FHIPEP family, domain 1"/>
    <property type="match status" value="1"/>
</dbReference>
<dbReference type="PANTHER" id="PTHR30161">
    <property type="entry name" value="FLAGELLAR EXPORT PROTEIN, MEMBRANE FLHA SUBUNIT-RELATED"/>
    <property type="match status" value="1"/>
</dbReference>
<reference evidence="8 9" key="1">
    <citation type="submission" date="2017-09" db="EMBL/GenBank/DDBJ databases">
        <title>Depth-based differentiation of microbial function through sediment-hosted aquifers and enrichment of novel symbionts in the deep terrestrial subsurface.</title>
        <authorList>
            <person name="Probst A.J."/>
            <person name="Ladd B."/>
            <person name="Jarett J.K."/>
            <person name="Geller-Mcgrath D.E."/>
            <person name="Sieber C.M."/>
            <person name="Emerson J.B."/>
            <person name="Anantharaman K."/>
            <person name="Thomas B.C."/>
            <person name="Malmstrom R."/>
            <person name="Stieglmeier M."/>
            <person name="Klingl A."/>
            <person name="Woyke T."/>
            <person name="Ryan C.M."/>
            <person name="Banfield J.F."/>
        </authorList>
    </citation>
    <scope>NUCLEOTIDE SEQUENCE [LARGE SCALE GENOMIC DNA]</scope>
    <source>
        <strain evidence="8">CG17_big_fil_post_rev_8_21_14_2_50_48_46</strain>
    </source>
</reference>
<dbReference type="InterPro" id="IPR041657">
    <property type="entry name" value="HTH_17"/>
</dbReference>
<evidence type="ECO:0000256" key="3">
    <source>
        <dbReference type="ARBA" id="ARBA00022475"/>
    </source>
</evidence>
<dbReference type="Gene3D" id="1.10.8.540">
    <property type="entry name" value="FHIPEP family, domain 3"/>
    <property type="match status" value="1"/>
</dbReference>
<dbReference type="NCBIfam" id="TIGR01764">
    <property type="entry name" value="excise"/>
    <property type="match status" value="1"/>
</dbReference>
<dbReference type="Gene3D" id="3.40.50.12790">
    <property type="entry name" value="FHIPEP family, domain 4"/>
    <property type="match status" value="1"/>
</dbReference>
<keyword evidence="4" id="KW-0812">Transmembrane</keyword>
<gene>
    <name evidence="8" type="ORF">COW36_02285</name>
</gene>
<keyword evidence="3" id="KW-1003">Cell membrane</keyword>
<evidence type="ECO:0000256" key="2">
    <source>
        <dbReference type="ARBA" id="ARBA00008835"/>
    </source>
</evidence>
<dbReference type="InterPro" id="IPR042194">
    <property type="entry name" value="FHIPEP_1"/>
</dbReference>
<protein>
    <recommendedName>
        <fullName evidence="7">Helix-turn-helix domain-containing protein</fullName>
    </recommendedName>
</protein>
<dbReference type="Pfam" id="PF00771">
    <property type="entry name" value="FHIPEP"/>
    <property type="match status" value="1"/>
</dbReference>
<feature type="domain" description="Helix-turn-helix" evidence="7">
    <location>
        <begin position="11"/>
        <end position="59"/>
    </location>
</feature>
<dbReference type="InterPro" id="IPR042193">
    <property type="entry name" value="FHIPEP_3"/>
</dbReference>
<evidence type="ECO:0000256" key="1">
    <source>
        <dbReference type="ARBA" id="ARBA00004651"/>
    </source>
</evidence>
<proteinExistence type="inferred from homology"/>
<evidence type="ECO:0000313" key="9">
    <source>
        <dbReference type="Proteomes" id="UP000231019"/>
    </source>
</evidence>
<dbReference type="GO" id="GO:0044780">
    <property type="term" value="P:bacterial-type flagellum assembly"/>
    <property type="evidence" value="ECO:0007669"/>
    <property type="project" value="TreeGrafter"/>
</dbReference>
<comment type="similarity">
    <text evidence="2">Belongs to the FHIPEP (flagella/HR/invasion proteins export pore) family.</text>
</comment>
<comment type="subcellular location">
    <subcellularLocation>
        <location evidence="1">Cell membrane</location>
        <topology evidence="1">Multi-pass membrane protein</topology>
    </subcellularLocation>
</comment>
<accession>A0A2M7G9Y4</accession>
<evidence type="ECO:0000256" key="5">
    <source>
        <dbReference type="ARBA" id="ARBA00022989"/>
    </source>
</evidence>
<dbReference type="GO" id="GO:0003677">
    <property type="term" value="F:DNA binding"/>
    <property type="evidence" value="ECO:0007669"/>
    <property type="project" value="InterPro"/>
</dbReference>
<dbReference type="PANTHER" id="PTHR30161:SF1">
    <property type="entry name" value="FLAGELLAR BIOSYNTHESIS PROTEIN FLHA-RELATED"/>
    <property type="match status" value="1"/>
</dbReference>
<keyword evidence="6" id="KW-0472">Membrane</keyword>
<name>A0A2M7G9Y4_9BACT</name>
<keyword evidence="5" id="KW-1133">Transmembrane helix</keyword>